<comment type="caution">
    <text evidence="2">The sequence shown here is derived from an EMBL/GenBank/DDBJ whole genome shotgun (WGS) entry which is preliminary data.</text>
</comment>
<accession>A0A0M2PYD9</accession>
<evidence type="ECO:0008006" key="4">
    <source>
        <dbReference type="Google" id="ProtNLM"/>
    </source>
</evidence>
<dbReference type="eggNOG" id="ENOG5031UVV">
    <property type="taxonomic scope" value="Bacteria"/>
</dbReference>
<name>A0A0M2PYD9_PROHO</name>
<proteinExistence type="predicted"/>
<feature type="region of interest" description="Disordered" evidence="1">
    <location>
        <begin position="12"/>
        <end position="56"/>
    </location>
</feature>
<keyword evidence="3" id="KW-1185">Reference proteome</keyword>
<gene>
    <name evidence="2" type="ORF">PROH_15855</name>
</gene>
<reference evidence="2" key="1">
    <citation type="submission" date="2012-04" db="EMBL/GenBank/DDBJ databases">
        <authorList>
            <person name="Borisov I.G."/>
            <person name="Ivanikova N.V."/>
            <person name="Pinevich A.V."/>
        </authorList>
    </citation>
    <scope>NUCLEOTIDE SEQUENCE</scope>
    <source>
        <strain evidence="2">CALU 1027</strain>
    </source>
</reference>
<dbReference type="AlphaFoldDB" id="A0A0M2PYD9"/>
<sequence length="178" mass="18596">MLLGLGLALTLGSCDRPDSSPNPDPSPNLTPDTSLNSPLSSPPGPNPGPPIGQPAAILNPEDGRSIQIYTVDSGCEALVPQTVTVAKDQVLDGAVAAVIAAQVQGDFAIAGYRVSQPDGNQRITVEFRLPPDSPRSFASLSSCEQFALFGSLRQTLVGSAPWQVRDVEFLQGGNPIDY</sequence>
<feature type="compositionally biased region" description="Low complexity" evidence="1">
    <location>
        <begin position="29"/>
        <end position="39"/>
    </location>
</feature>
<feature type="compositionally biased region" description="Pro residues" evidence="1">
    <location>
        <begin position="40"/>
        <end position="52"/>
    </location>
</feature>
<dbReference type="EMBL" id="AJTX02000006">
    <property type="protein sequence ID" value="KKI99391.1"/>
    <property type="molecule type" value="Genomic_DNA"/>
</dbReference>
<organism evidence="2 3">
    <name type="scientific">Prochlorothrix hollandica PCC 9006 = CALU 1027</name>
    <dbReference type="NCBI Taxonomy" id="317619"/>
    <lineage>
        <taxon>Bacteria</taxon>
        <taxon>Bacillati</taxon>
        <taxon>Cyanobacteriota</taxon>
        <taxon>Cyanophyceae</taxon>
        <taxon>Prochlorotrichales</taxon>
        <taxon>Prochlorotrichaceae</taxon>
        <taxon>Prochlorothrix</taxon>
    </lineage>
</organism>
<dbReference type="Proteomes" id="UP000034681">
    <property type="component" value="Unassembled WGS sequence"/>
</dbReference>
<evidence type="ECO:0000313" key="2">
    <source>
        <dbReference type="EMBL" id="KKI99391.1"/>
    </source>
</evidence>
<protein>
    <recommendedName>
        <fullName evidence="4">Sporulation/spore germination protein</fullName>
    </recommendedName>
</protein>
<evidence type="ECO:0000313" key="3">
    <source>
        <dbReference type="Proteomes" id="UP000034681"/>
    </source>
</evidence>
<evidence type="ECO:0000256" key="1">
    <source>
        <dbReference type="SAM" id="MobiDB-lite"/>
    </source>
</evidence>